<keyword evidence="1" id="KW-0597">Phosphoprotein</keyword>
<dbReference type="CDD" id="cd00383">
    <property type="entry name" value="trans_reg_C"/>
    <property type="match status" value="1"/>
</dbReference>
<proteinExistence type="predicted"/>
<organism evidence="8">
    <name type="scientific">hydrothermal vent metagenome</name>
    <dbReference type="NCBI Taxonomy" id="652676"/>
    <lineage>
        <taxon>unclassified sequences</taxon>
        <taxon>metagenomes</taxon>
        <taxon>ecological metagenomes</taxon>
    </lineage>
</organism>
<dbReference type="PANTHER" id="PTHR48111">
    <property type="entry name" value="REGULATOR OF RPOS"/>
    <property type="match status" value="1"/>
</dbReference>
<dbReference type="Pfam" id="PF00486">
    <property type="entry name" value="Trans_reg_C"/>
    <property type="match status" value="1"/>
</dbReference>
<accession>A0A1W1BGS9</accession>
<evidence type="ECO:0000256" key="2">
    <source>
        <dbReference type="ARBA" id="ARBA00023012"/>
    </source>
</evidence>
<evidence type="ECO:0000256" key="5">
    <source>
        <dbReference type="ARBA" id="ARBA00023163"/>
    </source>
</evidence>
<dbReference type="InterPro" id="IPR011006">
    <property type="entry name" value="CheY-like_superfamily"/>
</dbReference>
<dbReference type="Gene3D" id="3.40.50.2300">
    <property type="match status" value="1"/>
</dbReference>
<evidence type="ECO:0000313" key="8">
    <source>
        <dbReference type="EMBL" id="SFV52689.1"/>
    </source>
</evidence>
<dbReference type="GO" id="GO:0000156">
    <property type="term" value="F:phosphorelay response regulator activity"/>
    <property type="evidence" value="ECO:0007669"/>
    <property type="project" value="TreeGrafter"/>
</dbReference>
<dbReference type="SMART" id="SM00862">
    <property type="entry name" value="Trans_reg_C"/>
    <property type="match status" value="1"/>
</dbReference>
<keyword evidence="5" id="KW-0804">Transcription</keyword>
<feature type="domain" description="Response regulatory" evidence="6">
    <location>
        <begin position="5"/>
        <end position="121"/>
    </location>
</feature>
<dbReference type="AlphaFoldDB" id="A0A1W1BGS9"/>
<dbReference type="Gene3D" id="1.10.10.10">
    <property type="entry name" value="Winged helix-like DNA-binding domain superfamily/Winged helix DNA-binding domain"/>
    <property type="match status" value="1"/>
</dbReference>
<evidence type="ECO:0000259" key="6">
    <source>
        <dbReference type="PROSITE" id="PS50110"/>
    </source>
</evidence>
<dbReference type="GO" id="GO:0005829">
    <property type="term" value="C:cytosol"/>
    <property type="evidence" value="ECO:0007669"/>
    <property type="project" value="TreeGrafter"/>
</dbReference>
<dbReference type="SMART" id="SM00448">
    <property type="entry name" value="REC"/>
    <property type="match status" value="1"/>
</dbReference>
<gene>
    <name evidence="8" type="ORF">MNB_SV-8-1362</name>
</gene>
<keyword evidence="3" id="KW-0805">Transcription regulation</keyword>
<dbReference type="EMBL" id="FPHD01000020">
    <property type="protein sequence ID" value="SFV52689.1"/>
    <property type="molecule type" value="Genomic_DNA"/>
</dbReference>
<evidence type="ECO:0000259" key="7">
    <source>
        <dbReference type="PROSITE" id="PS51755"/>
    </source>
</evidence>
<dbReference type="GO" id="GO:0006355">
    <property type="term" value="P:regulation of DNA-templated transcription"/>
    <property type="evidence" value="ECO:0007669"/>
    <property type="project" value="InterPro"/>
</dbReference>
<keyword evidence="2" id="KW-0902">Two-component regulatory system</keyword>
<dbReference type="InterPro" id="IPR036388">
    <property type="entry name" value="WH-like_DNA-bd_sf"/>
</dbReference>
<evidence type="ECO:0000256" key="1">
    <source>
        <dbReference type="ARBA" id="ARBA00022553"/>
    </source>
</evidence>
<dbReference type="PROSITE" id="PS50110">
    <property type="entry name" value="RESPONSE_REGULATORY"/>
    <property type="match status" value="1"/>
</dbReference>
<dbReference type="PANTHER" id="PTHR48111:SF1">
    <property type="entry name" value="TWO-COMPONENT RESPONSE REGULATOR ORR33"/>
    <property type="match status" value="1"/>
</dbReference>
<evidence type="ECO:0000256" key="3">
    <source>
        <dbReference type="ARBA" id="ARBA00023015"/>
    </source>
</evidence>
<dbReference type="GO" id="GO:0032993">
    <property type="term" value="C:protein-DNA complex"/>
    <property type="evidence" value="ECO:0007669"/>
    <property type="project" value="TreeGrafter"/>
</dbReference>
<feature type="domain" description="OmpR/PhoB-type" evidence="7">
    <location>
        <begin position="135"/>
        <end position="229"/>
    </location>
</feature>
<dbReference type="GO" id="GO:0000976">
    <property type="term" value="F:transcription cis-regulatory region binding"/>
    <property type="evidence" value="ECO:0007669"/>
    <property type="project" value="TreeGrafter"/>
</dbReference>
<sequence>MKKINILIVEDEKAIIEELRAYIDHWGYTVINSCINREKILALIKEENINVIIMDICIEGCKQGLETAAMIKKKYPNIEIIFLCDHLDDYNINKAIEIDPVAYIAKPINREEQRISLKIAINRITKENKNKKTNPNYFILDEEFCYDTDSAILFYDHIPMHLTKKENKLLELLIKHRNSIVSISTIKNYIWADQEINDNAIRSLVKRLRQKLKYKFIETFSTRGYKISPYQLK</sequence>
<dbReference type="InterPro" id="IPR001789">
    <property type="entry name" value="Sig_transdc_resp-reg_receiver"/>
</dbReference>
<evidence type="ECO:0000256" key="4">
    <source>
        <dbReference type="ARBA" id="ARBA00023125"/>
    </source>
</evidence>
<protein>
    <submittedName>
        <fullName evidence="8">DNA-binding response regulator</fullName>
    </submittedName>
</protein>
<name>A0A1W1BGS9_9ZZZZ</name>
<dbReference type="InterPro" id="IPR001867">
    <property type="entry name" value="OmpR/PhoB-type_DNA-bd"/>
</dbReference>
<dbReference type="Pfam" id="PF00072">
    <property type="entry name" value="Response_reg"/>
    <property type="match status" value="1"/>
</dbReference>
<dbReference type="InterPro" id="IPR039420">
    <property type="entry name" value="WalR-like"/>
</dbReference>
<dbReference type="SUPFAM" id="SSF52172">
    <property type="entry name" value="CheY-like"/>
    <property type="match status" value="1"/>
</dbReference>
<keyword evidence="4 8" id="KW-0238">DNA-binding</keyword>
<reference evidence="8" key="1">
    <citation type="submission" date="2016-10" db="EMBL/GenBank/DDBJ databases">
        <authorList>
            <person name="de Groot N.N."/>
        </authorList>
    </citation>
    <scope>NUCLEOTIDE SEQUENCE</scope>
</reference>
<dbReference type="PROSITE" id="PS51755">
    <property type="entry name" value="OMPR_PHOB"/>
    <property type="match status" value="1"/>
</dbReference>